<dbReference type="AlphaFoldDB" id="A0A8S1R4N6"/>
<evidence type="ECO:0000313" key="3">
    <source>
        <dbReference type="EMBL" id="CAD8122475.1"/>
    </source>
</evidence>
<dbReference type="OrthoDB" id="299560at2759"/>
<feature type="compositionally biased region" description="Polar residues" evidence="2">
    <location>
        <begin position="409"/>
        <end position="448"/>
    </location>
</feature>
<protein>
    <submittedName>
        <fullName evidence="3">Uncharacterized protein</fullName>
    </submittedName>
</protein>
<proteinExistence type="predicted"/>
<name>A0A8S1R4N6_9CILI</name>
<feature type="region of interest" description="Disordered" evidence="2">
    <location>
        <begin position="667"/>
        <end position="687"/>
    </location>
</feature>
<evidence type="ECO:0000256" key="2">
    <source>
        <dbReference type="SAM" id="MobiDB-lite"/>
    </source>
</evidence>
<feature type="compositionally biased region" description="Low complexity" evidence="2">
    <location>
        <begin position="449"/>
        <end position="459"/>
    </location>
</feature>
<feature type="coiled-coil region" evidence="1">
    <location>
        <begin position="841"/>
        <end position="877"/>
    </location>
</feature>
<keyword evidence="1" id="KW-0175">Coiled coil</keyword>
<sequence length="1009" mass="118535">MNQNQSQVPILKHLISIKRSIVQNIKSKERCRFHMLELLLLIENIEQEFRGIVYNEEFILFIMKNLTQVDSDELMIEILRQSLPFWNATIQMMFLKHTLTILHVISKTQNIQLRVVILQFVMDINIKTYEPAFRLAIKDGILKIILQILKSPKEVKELAMIALDIFQPIDHSMSMSYRRTEYIPKIPQPTIGQELPCEFEKIFSSETDISSRLNDSIFQPFDNRNFHIEQSPANRGTTESQYQNNTLSITQVVDQKKYNQEIIKYSDDDSLINSSFFGVFNQEIFQKPIQQMDSIYRKLDEPTQLHQNTKNAQTLCDEELRAELQDQVKDLYGNNKFITPFQFQQVNKPIQDSSNFITNLNNNNNNNNNYSNIQTYENKNFNIDSQYKPFDQNYQPLSLLTQQNQLPVQTKEQTQYNPPNYSSHIKTHQTNPIQQNTPPKSRFISLTYQKQIEQQQQQQSPPPFTDVNLNSNNFSRTEKLRVNSPDQFETIKITEIVNIENSQNQSSTQPSPSVPILPLRHSSFVNNKPEILGNNKNQDVYYSQMVQPIGNQKILQRAIINRAQDNNEYQLDAQLQQYSRKIQSPQKNNTFQDQQFELQSNRTSQQQIIIPQPQIYTHTVQSPFKQPQSPILIAQQKERLDQKELFLQAEKAIKFQRTQPKAILPEWQKQPNRTDKQVQRSNQTISKNNRNKQDELQVLCVICEDLIPFEDVDSHSIRCLAKSKQQAKTQNAHTLILNLNQKLEQLKQNIIIQSKQLGDEIINSDQIINCITKIIQCSYNYKKLKQYNELLAQQYQIYQQNFDQKRFIMILTLQRVLAVSQEKQLKLQFVEESQNNQLEDESFLQNELSRLNKQVEIEKANLEQAKLEQELFKKIQKEDLENMKYLRAQYLEQNVDNEVLSQINSEWDVRNPETKTNRVTNSIVSDIQYQRDFDGMVIRKEGSSPTIIQNEDQKKAFYQLAVQIKLNLPHNHPGKNLLLQDAYEKAVSLKVPKIGWEKFIIEEIRNIKQ</sequence>
<dbReference type="Proteomes" id="UP000692954">
    <property type="component" value="Unassembled WGS sequence"/>
</dbReference>
<keyword evidence="4" id="KW-1185">Reference proteome</keyword>
<comment type="caution">
    <text evidence="3">The sequence shown here is derived from an EMBL/GenBank/DDBJ whole genome shotgun (WGS) entry which is preliminary data.</text>
</comment>
<evidence type="ECO:0000313" key="4">
    <source>
        <dbReference type="Proteomes" id="UP000692954"/>
    </source>
</evidence>
<evidence type="ECO:0000256" key="1">
    <source>
        <dbReference type="SAM" id="Coils"/>
    </source>
</evidence>
<feature type="region of interest" description="Disordered" evidence="2">
    <location>
        <begin position="409"/>
        <end position="471"/>
    </location>
</feature>
<gene>
    <name evidence="3" type="ORF">PSON_ATCC_30995.1.T1380149</name>
</gene>
<organism evidence="3 4">
    <name type="scientific">Paramecium sonneborni</name>
    <dbReference type="NCBI Taxonomy" id="65129"/>
    <lineage>
        <taxon>Eukaryota</taxon>
        <taxon>Sar</taxon>
        <taxon>Alveolata</taxon>
        <taxon>Ciliophora</taxon>
        <taxon>Intramacronucleata</taxon>
        <taxon>Oligohymenophorea</taxon>
        <taxon>Peniculida</taxon>
        <taxon>Parameciidae</taxon>
        <taxon>Paramecium</taxon>
    </lineage>
</organism>
<accession>A0A8S1R4N6</accession>
<dbReference type="EMBL" id="CAJJDN010000138">
    <property type="protein sequence ID" value="CAD8122475.1"/>
    <property type="molecule type" value="Genomic_DNA"/>
</dbReference>
<reference evidence="3" key="1">
    <citation type="submission" date="2021-01" db="EMBL/GenBank/DDBJ databases">
        <authorList>
            <consortium name="Genoscope - CEA"/>
            <person name="William W."/>
        </authorList>
    </citation>
    <scope>NUCLEOTIDE SEQUENCE</scope>
</reference>
<feature type="coiled-coil region" evidence="1">
    <location>
        <begin position="729"/>
        <end position="756"/>
    </location>
</feature>